<dbReference type="Proteomes" id="UP001281410">
    <property type="component" value="Unassembled WGS sequence"/>
</dbReference>
<dbReference type="InterPro" id="IPR052343">
    <property type="entry name" value="Retrotransposon-Effector_Assoc"/>
</dbReference>
<organism evidence="1 2">
    <name type="scientific">Dipteronia sinensis</name>
    <dbReference type="NCBI Taxonomy" id="43782"/>
    <lineage>
        <taxon>Eukaryota</taxon>
        <taxon>Viridiplantae</taxon>
        <taxon>Streptophyta</taxon>
        <taxon>Embryophyta</taxon>
        <taxon>Tracheophyta</taxon>
        <taxon>Spermatophyta</taxon>
        <taxon>Magnoliopsida</taxon>
        <taxon>eudicotyledons</taxon>
        <taxon>Gunneridae</taxon>
        <taxon>Pentapetalae</taxon>
        <taxon>rosids</taxon>
        <taxon>malvids</taxon>
        <taxon>Sapindales</taxon>
        <taxon>Sapindaceae</taxon>
        <taxon>Hippocastanoideae</taxon>
        <taxon>Acereae</taxon>
        <taxon>Dipteronia</taxon>
    </lineage>
</organism>
<proteinExistence type="predicted"/>
<evidence type="ECO:0008006" key="3">
    <source>
        <dbReference type="Google" id="ProtNLM"/>
    </source>
</evidence>
<evidence type="ECO:0000313" key="2">
    <source>
        <dbReference type="Proteomes" id="UP001281410"/>
    </source>
</evidence>
<comment type="caution">
    <text evidence="1">The sequence shown here is derived from an EMBL/GenBank/DDBJ whole genome shotgun (WGS) entry which is preliminary data.</text>
</comment>
<protein>
    <recommendedName>
        <fullName evidence="3">Reverse transcriptase domain-containing protein</fullName>
    </recommendedName>
</protein>
<evidence type="ECO:0000313" key="1">
    <source>
        <dbReference type="EMBL" id="KAK3221478.1"/>
    </source>
</evidence>
<keyword evidence="2" id="KW-1185">Reference proteome</keyword>
<dbReference type="PANTHER" id="PTHR46890">
    <property type="entry name" value="NON-LTR RETROLELEMENT REVERSE TRANSCRIPTASE-LIKE PROTEIN-RELATED"/>
    <property type="match status" value="1"/>
</dbReference>
<name>A0AAE0APA9_9ROSI</name>
<gene>
    <name evidence="1" type="ORF">Dsin_008503</name>
</gene>
<dbReference type="AlphaFoldDB" id="A0AAE0APA9"/>
<sequence>MNVCLRCLNDGESLKVVNGTVVVLIRKVQNPKRITEFRPISLSNVIYKIVAKALANRRRLVLDEVISNSIESINRVPEWNFLVEMRRKLGFSKHWVAKMMNCISTVSFSFAINGDVCCFVKPSKGLCQGDPLSPYLFLICAEGLSSVINYAVKDASLSGF</sequence>
<dbReference type="PANTHER" id="PTHR46890:SF48">
    <property type="entry name" value="RNA-DIRECTED DNA POLYMERASE"/>
    <property type="match status" value="1"/>
</dbReference>
<dbReference type="EMBL" id="JANJYJ010000003">
    <property type="protein sequence ID" value="KAK3221478.1"/>
    <property type="molecule type" value="Genomic_DNA"/>
</dbReference>
<reference evidence="1" key="1">
    <citation type="journal article" date="2023" name="Plant J.">
        <title>Genome sequences and population genomics provide insights into the demographic history, inbreeding, and mutation load of two 'living fossil' tree species of Dipteronia.</title>
        <authorList>
            <person name="Feng Y."/>
            <person name="Comes H.P."/>
            <person name="Chen J."/>
            <person name="Zhu S."/>
            <person name="Lu R."/>
            <person name="Zhang X."/>
            <person name="Li P."/>
            <person name="Qiu J."/>
            <person name="Olsen K.M."/>
            <person name="Qiu Y."/>
        </authorList>
    </citation>
    <scope>NUCLEOTIDE SEQUENCE</scope>
    <source>
        <strain evidence="1">NBL</strain>
    </source>
</reference>
<accession>A0AAE0APA9</accession>